<evidence type="ECO:0000259" key="5">
    <source>
        <dbReference type="Pfam" id="PF13600"/>
    </source>
</evidence>
<keyword evidence="3" id="KW-1133">Transmembrane helix</keyword>
<organism evidence="6 7">
    <name type="scientific">Ceratobasidium theobromae</name>
    <dbReference type="NCBI Taxonomy" id="1582974"/>
    <lineage>
        <taxon>Eukaryota</taxon>
        <taxon>Fungi</taxon>
        <taxon>Dikarya</taxon>
        <taxon>Basidiomycota</taxon>
        <taxon>Agaricomycotina</taxon>
        <taxon>Agaricomycetes</taxon>
        <taxon>Cantharellales</taxon>
        <taxon>Ceratobasidiaceae</taxon>
        <taxon>Ceratobasidium</taxon>
    </lineage>
</organism>
<dbReference type="OrthoDB" id="10068793at2759"/>
<dbReference type="InterPro" id="IPR025554">
    <property type="entry name" value="DUF4140"/>
</dbReference>
<dbReference type="Pfam" id="PF13600">
    <property type="entry name" value="DUF4140"/>
    <property type="match status" value="1"/>
</dbReference>
<feature type="transmembrane region" description="Helical" evidence="3">
    <location>
        <begin position="1116"/>
        <end position="1140"/>
    </location>
</feature>
<feature type="domain" description="DUF4140" evidence="5">
    <location>
        <begin position="267"/>
        <end position="362"/>
    </location>
</feature>
<dbReference type="EMBL" id="SSOP01000389">
    <property type="protein sequence ID" value="KAB5588689.1"/>
    <property type="molecule type" value="Genomic_DNA"/>
</dbReference>
<dbReference type="NCBIfam" id="TIGR02231">
    <property type="entry name" value="mucoidy inhibitor MuiA family protein"/>
    <property type="match status" value="1"/>
</dbReference>
<keyword evidence="7" id="KW-1185">Reference proteome</keyword>
<feature type="compositionally biased region" description="Low complexity" evidence="2">
    <location>
        <begin position="114"/>
        <end position="126"/>
    </location>
</feature>
<evidence type="ECO:0000313" key="7">
    <source>
        <dbReference type="Proteomes" id="UP000383932"/>
    </source>
</evidence>
<keyword evidence="3" id="KW-0812">Transmembrane</keyword>
<feature type="coiled-coil region" evidence="1">
    <location>
        <begin position="329"/>
        <end position="356"/>
    </location>
</feature>
<dbReference type="InterPro" id="IPR011935">
    <property type="entry name" value="CHP02231"/>
</dbReference>
<feature type="domain" description="DUF4139" evidence="4">
    <location>
        <begin position="443"/>
        <end position="825"/>
    </location>
</feature>
<reference evidence="6 7" key="1">
    <citation type="journal article" date="2019" name="Fungal Biol. Biotechnol.">
        <title>Draft genome sequence of fastidious pathogen Ceratobasidium theobromae, which causes vascular-streak dieback in Theobroma cacao.</title>
        <authorList>
            <person name="Ali S.S."/>
            <person name="Asman A."/>
            <person name="Shao J."/>
            <person name="Firmansyah A.P."/>
            <person name="Susilo A.W."/>
            <person name="Rosmana A."/>
            <person name="McMahon P."/>
            <person name="Junaid M."/>
            <person name="Guest D."/>
            <person name="Kheng T.Y."/>
            <person name="Meinhardt L.W."/>
            <person name="Bailey B.A."/>
        </authorList>
    </citation>
    <scope>NUCLEOTIDE SEQUENCE [LARGE SCALE GENOMIC DNA]</scope>
    <source>
        <strain evidence="6 7">CT2</strain>
    </source>
</reference>
<proteinExistence type="predicted"/>
<feature type="region of interest" description="Disordered" evidence="2">
    <location>
        <begin position="101"/>
        <end position="147"/>
    </location>
</feature>
<accession>A0A5N5QAM9</accession>
<gene>
    <name evidence="6" type="ORF">CTheo_7867</name>
</gene>
<feature type="transmembrane region" description="Helical" evidence="3">
    <location>
        <begin position="978"/>
        <end position="998"/>
    </location>
</feature>
<dbReference type="AlphaFoldDB" id="A0A5N5QAM9"/>
<evidence type="ECO:0000313" key="6">
    <source>
        <dbReference type="EMBL" id="KAB5588689.1"/>
    </source>
</evidence>
<dbReference type="PANTHER" id="PTHR31005:SF8">
    <property type="entry name" value="DUF4139 DOMAIN-CONTAINING PROTEIN"/>
    <property type="match status" value="1"/>
</dbReference>
<comment type="caution">
    <text evidence="6">The sequence shown here is derived from an EMBL/GenBank/DDBJ whole genome shotgun (WGS) entry which is preliminary data.</text>
</comment>
<evidence type="ECO:0000256" key="2">
    <source>
        <dbReference type="SAM" id="MobiDB-lite"/>
    </source>
</evidence>
<evidence type="ECO:0000256" key="3">
    <source>
        <dbReference type="SAM" id="Phobius"/>
    </source>
</evidence>
<sequence>MCSRCPLGTPAHTTDGGGSECDNNIGTSRDLHGDPGAPNRSPYYTVRLYNQDETKQDIHRSQVLVDFADEISSSMSIKKEPDSLASIRTAHKCKIQTQGLYTPKHHPNEHPDNSNDLGGNSNSEGDLGMSAEDGDTGGVGTNTRATSESALDDSSVYSCSFQVQVIPYIPPATTSIVIMVIALRSIIKSYNLTCALHHSTTSRSICPNNHHSYYAQAEPANHFAPFVSYILDNGLRLLLSLSTMSIEEIPNATIVNTAEQDDHIESVTVFQDNSAEIKRRVNLELRQGQNHVHIERLPSCINQDSIRVDGTGNAIIFDVVYHDPTPNPLNLNNETVAAAQRSLEILEKERDVAREQTEFLSAYGRTLDTKNVNIEDVQHFLDMFGPRQVAVAKRIQELDLQIQTAQEELAVAQQKVYANAQGEKRAAKITVTVLAEQGGPAEITLTYVVRNASWRPLYDIRASIPKSAEAKSAVALHYRASITQTTGENWPNVGLTLSTASPQLGSAVPTLTSWRIGIPVPIHAGDLGTNARTQGSVMPTWKSMREPPAVTRVGVVEYQRKGLHARQMKVRRAEVAHTGLLSATFGIPGRSDIPSDQGDHKVVITTLDLQADLEWICVPRETESVFLTCKVVNASEFTLLPGEASVFMDNNFVSKTRIEHVSPNDWFKTSLGIDSALRVIYPAAKILNRTAGQPSFVFLTKEKESVSVQSQRITVRNSRPAPVSGLRVLDHVPVGADARIKVHVITPKGLDSTLVDVPTLPTIETTDDSPRRSRTRERPWVDVQVGVRARWAPLDVGGEGTVEWSCDIGPSEEAELELSWEVSTPVGQRWENNVTGIEPCVLKQLEITFLALVMVVVTWCLPAQKHEGATSARSVGISVAYRATVECDQHHGIYIMLHGHNVHVSGGMDPDNIFWALKRRKSIRNDASETLSRSRGVLFDGNSCVARSIKTPGLFTSRTSTNNLTFLYTSILYKMQSFGRLLSVFTFLLSLGFIAHALPSPARFDAFSVRSYNTPDYKSTTDKYTTPYGNDDRSGSKTTDPSQPNGIDILGVMVGLKGQLIPKVALLAKANTVVDATVEVAAIVDIVKNACAPLANVTLNVAADVQVRIAHIVVDILVAIISACATVSARLGVSVCLSLWAQVDVVLHLLILTLNACIGGLLKLVIDLCANLDAEILAHLNIIHLDLCVKILGLATKLSALAH</sequence>
<feature type="region of interest" description="Disordered" evidence="2">
    <location>
        <begin position="1"/>
        <end position="42"/>
    </location>
</feature>
<keyword evidence="3" id="KW-0472">Membrane</keyword>
<name>A0A5N5QAM9_9AGAM</name>
<evidence type="ECO:0000256" key="1">
    <source>
        <dbReference type="SAM" id="Coils"/>
    </source>
</evidence>
<keyword evidence="1" id="KW-0175">Coiled coil</keyword>
<feature type="transmembrane region" description="Helical" evidence="3">
    <location>
        <begin position="1146"/>
        <end position="1166"/>
    </location>
</feature>
<dbReference type="Proteomes" id="UP000383932">
    <property type="component" value="Unassembled WGS sequence"/>
</dbReference>
<dbReference type="Pfam" id="PF13598">
    <property type="entry name" value="DUF4139"/>
    <property type="match status" value="1"/>
</dbReference>
<evidence type="ECO:0000259" key="4">
    <source>
        <dbReference type="Pfam" id="PF13598"/>
    </source>
</evidence>
<feature type="region of interest" description="Disordered" evidence="2">
    <location>
        <begin position="1020"/>
        <end position="1043"/>
    </location>
</feature>
<dbReference type="PANTHER" id="PTHR31005">
    <property type="entry name" value="DUF4139 DOMAIN-CONTAINING PROTEIN"/>
    <property type="match status" value="1"/>
</dbReference>
<dbReference type="InterPro" id="IPR037291">
    <property type="entry name" value="DUF4139"/>
</dbReference>
<protein>
    <submittedName>
        <fullName evidence="6">Mucoidy inhibitor A</fullName>
    </submittedName>
</protein>